<reference evidence="2" key="2">
    <citation type="submission" date="2022-06" db="UniProtKB">
        <authorList>
            <consortium name="EnsemblMetazoa"/>
        </authorList>
    </citation>
    <scope>IDENTIFICATION</scope>
    <source>
        <strain evidence="2">DF5081</strain>
    </source>
</reference>
<sequence length="97" mass="10702">MMNEGYKFFANKKLITIFSAPCYMGETKNRGAVLRVTVTGVVSVVEMRDSRPMKKTTDQKVFEDEVTRGVDDKPPSESAKTGKLNSSSSSKSNSESQ</sequence>
<keyword evidence="3" id="KW-1185">Reference proteome</keyword>
<dbReference type="InterPro" id="IPR029052">
    <property type="entry name" value="Metallo-depent_PP-like"/>
</dbReference>
<evidence type="ECO:0000313" key="2">
    <source>
        <dbReference type="EnsemblMetazoa" id="CJA41146.1"/>
    </source>
</evidence>
<proteinExistence type="predicted"/>
<dbReference type="SUPFAM" id="SSF56300">
    <property type="entry name" value="Metallo-dependent phosphatases"/>
    <property type="match status" value="1"/>
</dbReference>
<dbReference type="OMA" id="MSIVKMI"/>
<feature type="compositionally biased region" description="Low complexity" evidence="1">
    <location>
        <begin position="85"/>
        <end position="97"/>
    </location>
</feature>
<dbReference type="EnsemblMetazoa" id="CJA41146.1">
    <property type="protein sequence ID" value="CJA41146.1"/>
    <property type="gene ID" value="WBGene00216994"/>
</dbReference>
<dbReference type="Gene3D" id="3.60.21.10">
    <property type="match status" value="1"/>
</dbReference>
<name>A0A8R1IQ42_CAEJA</name>
<reference evidence="3" key="1">
    <citation type="submission" date="2010-08" db="EMBL/GenBank/DDBJ databases">
        <authorList>
            <consortium name="Caenorhabditis japonica Sequencing Consortium"/>
            <person name="Wilson R.K."/>
        </authorList>
    </citation>
    <scope>NUCLEOTIDE SEQUENCE [LARGE SCALE GENOMIC DNA]</scope>
    <source>
        <strain evidence="3">DF5081</strain>
    </source>
</reference>
<protein>
    <submittedName>
        <fullName evidence="2">Uncharacterized protein</fullName>
    </submittedName>
</protein>
<feature type="compositionally biased region" description="Basic and acidic residues" evidence="1">
    <location>
        <begin position="51"/>
        <end position="75"/>
    </location>
</feature>
<accession>A0A8R1IQ42</accession>
<evidence type="ECO:0000313" key="3">
    <source>
        <dbReference type="Proteomes" id="UP000005237"/>
    </source>
</evidence>
<dbReference type="AlphaFoldDB" id="A0A8R1IQ42"/>
<organism evidence="2 3">
    <name type="scientific">Caenorhabditis japonica</name>
    <dbReference type="NCBI Taxonomy" id="281687"/>
    <lineage>
        <taxon>Eukaryota</taxon>
        <taxon>Metazoa</taxon>
        <taxon>Ecdysozoa</taxon>
        <taxon>Nematoda</taxon>
        <taxon>Chromadorea</taxon>
        <taxon>Rhabditida</taxon>
        <taxon>Rhabditina</taxon>
        <taxon>Rhabditomorpha</taxon>
        <taxon>Rhabditoidea</taxon>
        <taxon>Rhabditidae</taxon>
        <taxon>Peloderinae</taxon>
        <taxon>Caenorhabditis</taxon>
    </lineage>
</organism>
<evidence type="ECO:0000256" key="1">
    <source>
        <dbReference type="SAM" id="MobiDB-lite"/>
    </source>
</evidence>
<dbReference type="Proteomes" id="UP000005237">
    <property type="component" value="Unassembled WGS sequence"/>
</dbReference>
<feature type="region of interest" description="Disordered" evidence="1">
    <location>
        <begin position="51"/>
        <end position="97"/>
    </location>
</feature>